<protein>
    <submittedName>
        <fullName evidence="1">Uncharacterized protein</fullName>
    </submittedName>
</protein>
<organism evidence="1 2">
    <name type="scientific">Lipomyces orientalis</name>
    <dbReference type="NCBI Taxonomy" id="1233043"/>
    <lineage>
        <taxon>Eukaryota</taxon>
        <taxon>Fungi</taxon>
        <taxon>Dikarya</taxon>
        <taxon>Ascomycota</taxon>
        <taxon>Saccharomycotina</taxon>
        <taxon>Lipomycetes</taxon>
        <taxon>Lipomycetales</taxon>
        <taxon>Lipomycetaceae</taxon>
        <taxon>Lipomyces</taxon>
    </lineage>
</organism>
<reference evidence="2" key="1">
    <citation type="journal article" date="2024" name="Front. Bioeng. Biotechnol.">
        <title>Genome-scale model development and genomic sequencing of the oleaginous clade Lipomyces.</title>
        <authorList>
            <person name="Czajka J.J."/>
            <person name="Han Y."/>
            <person name="Kim J."/>
            <person name="Mondo S.J."/>
            <person name="Hofstad B.A."/>
            <person name="Robles A."/>
            <person name="Haridas S."/>
            <person name="Riley R."/>
            <person name="LaButti K."/>
            <person name="Pangilinan J."/>
            <person name="Andreopoulos W."/>
            <person name="Lipzen A."/>
            <person name="Yan J."/>
            <person name="Wang M."/>
            <person name="Ng V."/>
            <person name="Grigoriev I.V."/>
            <person name="Spatafora J.W."/>
            <person name="Magnuson J.K."/>
            <person name="Baker S.E."/>
            <person name="Pomraning K.R."/>
        </authorList>
    </citation>
    <scope>NUCLEOTIDE SEQUENCE [LARGE SCALE GENOMIC DNA]</scope>
    <source>
        <strain evidence="2">CBS 10300</strain>
    </source>
</reference>
<gene>
    <name evidence="1" type="ORF">V1517DRAFT_328539</name>
</gene>
<dbReference type="Proteomes" id="UP001489719">
    <property type="component" value="Unassembled WGS sequence"/>
</dbReference>
<evidence type="ECO:0000313" key="1">
    <source>
        <dbReference type="EMBL" id="KAK9320733.1"/>
    </source>
</evidence>
<dbReference type="EMBL" id="MU970118">
    <property type="protein sequence ID" value="KAK9320733.1"/>
    <property type="molecule type" value="Genomic_DNA"/>
</dbReference>
<keyword evidence="2" id="KW-1185">Reference proteome</keyword>
<evidence type="ECO:0000313" key="2">
    <source>
        <dbReference type="Proteomes" id="UP001489719"/>
    </source>
</evidence>
<sequence length="103" mass="11604">MDSKLSYSSRPSSSSSVEELSESSRVSDQSSTPLANSQSLSLWSHFTISYLPGKLWYPMRGKKGPIEDSRNPSTTSTAYFCLCRVMYINKRVLNVVDQRTPQM</sequence>
<comment type="caution">
    <text evidence="1">The sequence shown here is derived from an EMBL/GenBank/DDBJ whole genome shotgun (WGS) entry which is preliminary data.</text>
</comment>
<proteinExistence type="predicted"/>
<name>A0ACC3THY2_9ASCO</name>
<accession>A0ACC3THY2</accession>